<sequence>MRHALDAAANVSLRTHLPDQVPQDPTIGQPLSRGPQPIPVTSVSVEQGFASASDHSCLEDACLDDQAPVYLSSVLGNAKFFGGTDLVWTQAAPSASECTTGDVVVFRIGTDDPSETIAQALARGASGILTEQILPCPLPQCVVGSADRALAEIASHVCLRPDRKLLTIGVVGNSGKTSTCLLTASLSAAAGFRTAYQCDLGSSDGVVESTAADRVPAGADLIYWLEEARDCMSELAVIEVSERAARDGCYDAMQFDVLIVAGRSELADDFGPSGLQCMLDRLTPSGVVIAPEQDAKTRRAIEQTEAKHLFYGTQTSSEFGAVVLDQSGGMSTLMLSAGDTTALMETPLCGEAMAANIGAAMTLGSLLGTSLHKIAGYLSKLRSIPGRGQRLVDFGRSTVVLETGGAVDRVRQALQTAKATGVGGRIWCVLAVGQTMSNETLAQYGRCIERHAHQCVVTSRPGGSNAFLQSTHQLLDGVKHCAAIRMVADPTDAISWVLRQSGPRDTVVIITNAPAGSPQQGRLELQQVERLVDSVRESMEVAEDAAAEDTPEGTKVTLKLFK</sequence>
<dbReference type="AlphaFoldDB" id="A0A5M6DEI0"/>
<organism evidence="2 3">
    <name type="scientific">Roseiconus nitratireducens</name>
    <dbReference type="NCBI Taxonomy" id="2605748"/>
    <lineage>
        <taxon>Bacteria</taxon>
        <taxon>Pseudomonadati</taxon>
        <taxon>Planctomycetota</taxon>
        <taxon>Planctomycetia</taxon>
        <taxon>Pirellulales</taxon>
        <taxon>Pirellulaceae</taxon>
        <taxon>Roseiconus</taxon>
    </lineage>
</organism>
<dbReference type="PANTHER" id="PTHR23135:SF4">
    <property type="entry name" value="UDP-N-ACETYLMURAMOYL-L-ALANYL-D-GLUTAMATE--2,6-DIAMINOPIMELATE LIGASE MURE HOMOLOG, CHLOROPLASTIC"/>
    <property type="match status" value="1"/>
</dbReference>
<dbReference type="Gene3D" id="3.90.190.20">
    <property type="entry name" value="Mur ligase, C-terminal domain"/>
    <property type="match status" value="1"/>
</dbReference>
<reference evidence="2 3" key="1">
    <citation type="submission" date="2019-08" db="EMBL/GenBank/DDBJ databases">
        <authorList>
            <person name="Dhanesh K."/>
            <person name="Kumar G."/>
            <person name="Sasikala C."/>
            <person name="Venkata Ramana C."/>
        </authorList>
    </citation>
    <scope>NUCLEOTIDE SEQUENCE [LARGE SCALE GENOMIC DNA]</scope>
    <source>
        <strain evidence="2 3">JC645</strain>
    </source>
</reference>
<dbReference type="PANTHER" id="PTHR23135">
    <property type="entry name" value="MUR LIGASE FAMILY MEMBER"/>
    <property type="match status" value="1"/>
</dbReference>
<evidence type="ECO:0000259" key="1">
    <source>
        <dbReference type="Pfam" id="PF02875"/>
    </source>
</evidence>
<dbReference type="InterPro" id="IPR004101">
    <property type="entry name" value="Mur_ligase_C"/>
</dbReference>
<dbReference type="GO" id="GO:0016881">
    <property type="term" value="F:acid-amino acid ligase activity"/>
    <property type="evidence" value="ECO:0007669"/>
    <property type="project" value="InterPro"/>
</dbReference>
<keyword evidence="3" id="KW-1185">Reference proteome</keyword>
<evidence type="ECO:0000313" key="3">
    <source>
        <dbReference type="Proteomes" id="UP000324479"/>
    </source>
</evidence>
<dbReference type="Pfam" id="PF02875">
    <property type="entry name" value="Mur_ligase_C"/>
    <property type="match status" value="1"/>
</dbReference>
<dbReference type="Gene3D" id="3.40.1190.10">
    <property type="entry name" value="Mur-like, catalytic domain"/>
    <property type="match status" value="2"/>
</dbReference>
<comment type="caution">
    <text evidence="2">The sequence shown here is derived from an EMBL/GenBank/DDBJ whole genome shotgun (WGS) entry which is preliminary data.</text>
</comment>
<dbReference type="EMBL" id="VWOX01000002">
    <property type="protein sequence ID" value="KAA5545961.1"/>
    <property type="molecule type" value="Genomic_DNA"/>
</dbReference>
<evidence type="ECO:0000313" key="2">
    <source>
        <dbReference type="EMBL" id="KAA5545961.1"/>
    </source>
</evidence>
<accession>A0A5M6DEI0</accession>
<dbReference type="SUPFAM" id="SSF53623">
    <property type="entry name" value="MurD-like peptide ligases, catalytic domain"/>
    <property type="match status" value="1"/>
</dbReference>
<dbReference type="SUPFAM" id="SSF53244">
    <property type="entry name" value="MurD-like peptide ligases, peptide-binding domain"/>
    <property type="match status" value="1"/>
</dbReference>
<proteinExistence type="predicted"/>
<protein>
    <recommendedName>
        <fullName evidence="1">Mur ligase C-terminal domain-containing protein</fullName>
    </recommendedName>
</protein>
<feature type="domain" description="Mur ligase C-terminal" evidence="1">
    <location>
        <begin position="395"/>
        <end position="509"/>
    </location>
</feature>
<dbReference type="GO" id="GO:0005524">
    <property type="term" value="F:ATP binding"/>
    <property type="evidence" value="ECO:0007669"/>
    <property type="project" value="InterPro"/>
</dbReference>
<name>A0A5M6DEI0_9BACT</name>
<dbReference type="InterPro" id="IPR036615">
    <property type="entry name" value="Mur_ligase_C_dom_sf"/>
</dbReference>
<dbReference type="InterPro" id="IPR036565">
    <property type="entry name" value="Mur-like_cat_sf"/>
</dbReference>
<dbReference type="Proteomes" id="UP000324479">
    <property type="component" value="Unassembled WGS sequence"/>
</dbReference>
<gene>
    <name evidence="2" type="ORF">FYK55_03345</name>
</gene>
<dbReference type="RefSeq" id="WP_150074884.1">
    <property type="nucleotide sequence ID" value="NZ_VWOX01000002.1"/>
</dbReference>